<dbReference type="EMBL" id="GL877434">
    <property type="protein sequence ID" value="ELA46753.2"/>
    <property type="molecule type" value="Genomic_DNA"/>
</dbReference>
<keyword evidence="5" id="KW-0832">Ubl conjugation</keyword>
<evidence type="ECO:0000256" key="12">
    <source>
        <dbReference type="ARBA" id="ARBA00078369"/>
    </source>
</evidence>
<keyword evidence="6" id="KW-0007">Acetylation</keyword>
<dbReference type="InParanoid" id="L2GTX4"/>
<dbReference type="STRING" id="948595.L2GTX4"/>
<dbReference type="GeneID" id="19879652"/>
<dbReference type="InterPro" id="IPR016135">
    <property type="entry name" value="UBQ-conjugating_enzyme/RWD"/>
</dbReference>
<comment type="subunit">
    <text evidence="8">Interacts with MAEA and WDR26, components of the CTLH complex that contains GID4, RANBP9 and/or RANBP10, MKLN1, MAEA, RMND5A (or alternatively its paralog RMND5B), GID8, ARMC8, WDR26 and YPEL5.</text>
</comment>
<dbReference type="OMA" id="GMHEFNV"/>
<dbReference type="PROSITE" id="PS00183">
    <property type="entry name" value="UBC_1"/>
    <property type="match status" value="1"/>
</dbReference>
<keyword evidence="1" id="KW-0808">Transferase</keyword>
<evidence type="ECO:0000256" key="2">
    <source>
        <dbReference type="ARBA" id="ARBA00022741"/>
    </source>
</evidence>
<accession>L2GTX4</accession>
<comment type="function">
    <text evidence="7">Accepts ubiquitin from the E1 complex and catalyzes its covalent attachment to other proteins. E2 ubiquitin conjugating enzyme that transfers ubiquitin to MAEA, a core component of the CTLH E3 ubiquitin-protein ligase complex. In vitro catalyzes 'Lys-11'- and 'Lys-48'-linked polyubiquitination. Capable, in vitro, to ubiquitinate histone H2A.</text>
</comment>
<evidence type="ECO:0000256" key="9">
    <source>
        <dbReference type="ARBA" id="ARBA00072436"/>
    </source>
</evidence>
<organism evidence="17 18">
    <name type="scientific">Vavraia culicis (isolate floridensis)</name>
    <name type="common">Microsporidian parasite</name>
    <dbReference type="NCBI Taxonomy" id="948595"/>
    <lineage>
        <taxon>Eukaryota</taxon>
        <taxon>Fungi</taxon>
        <taxon>Fungi incertae sedis</taxon>
        <taxon>Microsporidia</taxon>
        <taxon>Pleistophoridae</taxon>
        <taxon>Vavraia</taxon>
    </lineage>
</organism>
<feature type="domain" description="UBC core" evidence="16">
    <location>
        <begin position="1"/>
        <end position="152"/>
    </location>
</feature>
<evidence type="ECO:0000256" key="7">
    <source>
        <dbReference type="ARBA" id="ARBA00060202"/>
    </source>
</evidence>
<evidence type="ECO:0000259" key="16">
    <source>
        <dbReference type="PROSITE" id="PS50127"/>
    </source>
</evidence>
<dbReference type="HOGENOM" id="CLU_030988_7_1_1"/>
<dbReference type="FunFam" id="3.10.110.10:FF:000078">
    <property type="entry name" value="ubiquitin-conjugating enzyme E2 H isoform X2"/>
    <property type="match status" value="1"/>
</dbReference>
<comment type="similarity">
    <text evidence="15">Belongs to the ubiquitin-conjugating enzyme family.</text>
</comment>
<evidence type="ECO:0000313" key="18">
    <source>
        <dbReference type="Proteomes" id="UP000011081"/>
    </source>
</evidence>
<dbReference type="PROSITE" id="PS50127">
    <property type="entry name" value="UBC_2"/>
    <property type="match status" value="1"/>
</dbReference>
<dbReference type="Gene3D" id="3.10.110.10">
    <property type="entry name" value="Ubiquitin Conjugating Enzyme"/>
    <property type="match status" value="1"/>
</dbReference>
<dbReference type="OrthoDB" id="269518at2759"/>
<evidence type="ECO:0000256" key="4">
    <source>
        <dbReference type="ARBA" id="ARBA00022840"/>
    </source>
</evidence>
<dbReference type="GO" id="GO:0004842">
    <property type="term" value="F:ubiquitin-protein transferase activity"/>
    <property type="evidence" value="ECO:0007669"/>
    <property type="project" value="UniProtKB-ARBA"/>
</dbReference>
<evidence type="ECO:0000256" key="8">
    <source>
        <dbReference type="ARBA" id="ARBA00063081"/>
    </source>
</evidence>
<keyword evidence="2 15" id="KW-0547">Nucleotide-binding</keyword>
<dbReference type="InterPro" id="IPR023313">
    <property type="entry name" value="UBQ-conjugating_AS"/>
</dbReference>
<evidence type="ECO:0000256" key="5">
    <source>
        <dbReference type="ARBA" id="ARBA00022843"/>
    </source>
</evidence>
<dbReference type="GO" id="GO:0005524">
    <property type="term" value="F:ATP binding"/>
    <property type="evidence" value="ECO:0007669"/>
    <property type="project" value="UniProtKB-UniRule"/>
</dbReference>
<gene>
    <name evidence="17" type="ORF">VCUG_01779</name>
</gene>
<evidence type="ECO:0000313" key="17">
    <source>
        <dbReference type="EMBL" id="ELA46753.2"/>
    </source>
</evidence>
<evidence type="ECO:0000256" key="1">
    <source>
        <dbReference type="ARBA" id="ARBA00022679"/>
    </source>
</evidence>
<evidence type="ECO:0000256" key="11">
    <source>
        <dbReference type="ARBA" id="ARBA00077502"/>
    </source>
</evidence>
<dbReference type="SMART" id="SM00212">
    <property type="entry name" value="UBCc"/>
    <property type="match status" value="1"/>
</dbReference>
<evidence type="ECO:0000256" key="10">
    <source>
        <dbReference type="ARBA" id="ARBA00076312"/>
    </source>
</evidence>
<dbReference type="VEuPathDB" id="MicrosporidiaDB:VCUG_01779"/>
<keyword evidence="18" id="KW-1185">Reference proteome</keyword>
<reference evidence="18" key="1">
    <citation type="submission" date="2011-03" db="EMBL/GenBank/DDBJ databases">
        <title>The genome sequence of Vavraia culicis strain floridensis.</title>
        <authorList>
            <consortium name="The Broad Institute Genome Sequencing Platform"/>
            <person name="Cuomo C."/>
            <person name="Becnel J."/>
            <person name="Sanscrainte N."/>
            <person name="Young S.K."/>
            <person name="Zeng Q."/>
            <person name="Gargeya S."/>
            <person name="Fitzgerald M."/>
            <person name="Haas B."/>
            <person name="Abouelleil A."/>
            <person name="Alvarado L."/>
            <person name="Arachchi H.M."/>
            <person name="Berlin A."/>
            <person name="Chapman S.B."/>
            <person name="Gearin G."/>
            <person name="Goldberg J."/>
            <person name="Griggs A."/>
            <person name="Gujja S."/>
            <person name="Hansen M."/>
            <person name="Heiman D."/>
            <person name="Howarth C."/>
            <person name="Larimer J."/>
            <person name="Lui A."/>
            <person name="MacDonald P.J.P."/>
            <person name="McCowen C."/>
            <person name="Montmayeur A."/>
            <person name="Murphy C."/>
            <person name="Neiman D."/>
            <person name="Pearson M."/>
            <person name="Priest M."/>
            <person name="Roberts A."/>
            <person name="Saif S."/>
            <person name="Shea T."/>
            <person name="Sisk P."/>
            <person name="Stolte C."/>
            <person name="Sykes S."/>
            <person name="Wortman J."/>
            <person name="Nusbaum C."/>
            <person name="Birren B."/>
        </authorList>
    </citation>
    <scope>NUCLEOTIDE SEQUENCE [LARGE SCALE GENOMIC DNA]</scope>
    <source>
        <strain evidence="18">floridensis</strain>
    </source>
</reference>
<keyword evidence="3 15" id="KW-0833">Ubl conjugation pathway</keyword>
<evidence type="ECO:0000256" key="14">
    <source>
        <dbReference type="PROSITE-ProRule" id="PRU10133"/>
    </source>
</evidence>
<proteinExistence type="inferred from homology"/>
<evidence type="ECO:0000256" key="6">
    <source>
        <dbReference type="ARBA" id="ARBA00022990"/>
    </source>
</evidence>
<evidence type="ECO:0000256" key="3">
    <source>
        <dbReference type="ARBA" id="ARBA00022786"/>
    </source>
</evidence>
<protein>
    <recommendedName>
        <fullName evidence="9">Ubiquitin-conjugating enzyme E2 H</fullName>
    </recommendedName>
    <alternativeName>
        <fullName evidence="12">(E3-independent) E2 ubiquitin-conjugating enzyme H</fullName>
    </alternativeName>
    <alternativeName>
        <fullName evidence="10">E2 ubiquitin-conjugating enzyme H</fullName>
    </alternativeName>
    <alternativeName>
        <fullName evidence="13">Ubiquitin carrier protein H</fullName>
    </alternativeName>
    <alternativeName>
        <fullName evidence="11">Ubiquitin-protein ligase H</fullName>
    </alternativeName>
</protein>
<keyword evidence="4 15" id="KW-0067">ATP-binding</keyword>
<dbReference type="PANTHER" id="PTHR24068">
    <property type="entry name" value="UBIQUITIN-CONJUGATING ENZYME E2"/>
    <property type="match status" value="1"/>
</dbReference>
<dbReference type="Pfam" id="PF00179">
    <property type="entry name" value="UQ_con"/>
    <property type="match status" value="1"/>
</dbReference>
<dbReference type="RefSeq" id="XP_008074768.1">
    <property type="nucleotide sequence ID" value="XM_008076577.1"/>
</dbReference>
<dbReference type="AlphaFoldDB" id="L2GTX4"/>
<dbReference type="InterPro" id="IPR000608">
    <property type="entry name" value="UBC"/>
</dbReference>
<dbReference type="FunCoup" id="L2GTX4">
    <property type="interactions" value="148"/>
</dbReference>
<dbReference type="SUPFAM" id="SSF54495">
    <property type="entry name" value="UBC-like"/>
    <property type="match status" value="1"/>
</dbReference>
<name>L2GTX4_VAVCU</name>
<sequence>MSAHKMKKSINRLETEIYKLKAKGYLKKTSDSNDELIVELRGPKDTPFHNGLLTVSIVLPLDYPFKSPSIGFVSKIFHPNVDESSGSVCLDVLNQVWTPLYDLQTIVEVFIPQLLAYPNAMDPLNTKAAQMYLNDRDMYNKVAKEYVSKYSKEINREREDNSLSYSSSDLEFEAELV</sequence>
<evidence type="ECO:0000256" key="13">
    <source>
        <dbReference type="ARBA" id="ARBA00082119"/>
    </source>
</evidence>
<evidence type="ECO:0000256" key="15">
    <source>
        <dbReference type="RuleBase" id="RU362109"/>
    </source>
</evidence>
<feature type="active site" description="Glycyl thioester intermediate" evidence="14">
    <location>
        <position position="89"/>
    </location>
</feature>
<dbReference type="Proteomes" id="UP000011081">
    <property type="component" value="Unassembled WGS sequence"/>
</dbReference>